<dbReference type="Proteomes" id="UP000410492">
    <property type="component" value="Unassembled WGS sequence"/>
</dbReference>
<dbReference type="EMBL" id="CAACVG010008853">
    <property type="protein sequence ID" value="VEN51261.1"/>
    <property type="molecule type" value="Genomic_DNA"/>
</dbReference>
<dbReference type="Pfam" id="PF03311">
    <property type="entry name" value="Cornichon"/>
    <property type="match status" value="1"/>
</dbReference>
<dbReference type="InterPro" id="IPR003377">
    <property type="entry name" value="Cornichon"/>
</dbReference>
<name>A0A653CTK8_CALMS</name>
<evidence type="ECO:0000256" key="4">
    <source>
        <dbReference type="ARBA" id="ARBA00022989"/>
    </source>
</evidence>
<dbReference type="OrthoDB" id="434393at2759"/>
<comment type="subcellular location">
    <subcellularLocation>
        <location evidence="1">Membrane</location>
        <topology evidence="1">Multi-pass membrane protein</topology>
    </subcellularLocation>
</comment>
<keyword evidence="8" id="KW-1185">Reference proteome</keyword>
<feature type="transmembrane region" description="Helical" evidence="6">
    <location>
        <begin position="56"/>
        <end position="83"/>
    </location>
</feature>
<evidence type="ECO:0000256" key="1">
    <source>
        <dbReference type="ARBA" id="ARBA00004141"/>
    </source>
</evidence>
<evidence type="ECO:0000256" key="5">
    <source>
        <dbReference type="ARBA" id="ARBA00023136"/>
    </source>
</evidence>
<dbReference type="PANTHER" id="PTHR12290">
    <property type="entry name" value="CORNICHON-RELATED"/>
    <property type="match status" value="1"/>
</dbReference>
<organism evidence="7 8">
    <name type="scientific">Callosobruchus maculatus</name>
    <name type="common">Southern cowpea weevil</name>
    <name type="synonym">Pulse bruchid</name>
    <dbReference type="NCBI Taxonomy" id="64391"/>
    <lineage>
        <taxon>Eukaryota</taxon>
        <taxon>Metazoa</taxon>
        <taxon>Ecdysozoa</taxon>
        <taxon>Arthropoda</taxon>
        <taxon>Hexapoda</taxon>
        <taxon>Insecta</taxon>
        <taxon>Pterygota</taxon>
        <taxon>Neoptera</taxon>
        <taxon>Endopterygota</taxon>
        <taxon>Coleoptera</taxon>
        <taxon>Polyphaga</taxon>
        <taxon>Cucujiformia</taxon>
        <taxon>Chrysomeloidea</taxon>
        <taxon>Chrysomelidae</taxon>
        <taxon>Bruchinae</taxon>
        <taxon>Bruchini</taxon>
        <taxon>Callosobruchus</taxon>
    </lineage>
</organism>
<dbReference type="SMART" id="SM01398">
    <property type="entry name" value="Cornichon"/>
    <property type="match status" value="1"/>
</dbReference>
<dbReference type="GO" id="GO:0016192">
    <property type="term" value="P:vesicle-mediated transport"/>
    <property type="evidence" value="ECO:0007669"/>
    <property type="project" value="InterPro"/>
</dbReference>
<dbReference type="AlphaFoldDB" id="A0A653CTK8"/>
<gene>
    <name evidence="7" type="ORF">CALMAC_LOCUS11789</name>
</gene>
<feature type="transmembrane region" description="Helical" evidence="6">
    <location>
        <begin position="123"/>
        <end position="140"/>
    </location>
</feature>
<evidence type="ECO:0000313" key="8">
    <source>
        <dbReference type="Proteomes" id="UP000410492"/>
    </source>
</evidence>
<evidence type="ECO:0000256" key="2">
    <source>
        <dbReference type="ARBA" id="ARBA00010095"/>
    </source>
</evidence>
<evidence type="ECO:0000313" key="7">
    <source>
        <dbReference type="EMBL" id="VEN51261.1"/>
    </source>
</evidence>
<protein>
    <recommendedName>
        <fullName evidence="9">Cornichon</fullName>
    </recommendedName>
</protein>
<evidence type="ECO:0008006" key="9">
    <source>
        <dbReference type="Google" id="ProtNLM"/>
    </source>
</evidence>
<keyword evidence="4 6" id="KW-1133">Transmembrane helix</keyword>
<keyword evidence="5 6" id="KW-0472">Membrane</keyword>
<keyword evidence="3 6" id="KW-0812">Transmembrane</keyword>
<dbReference type="GO" id="GO:0016020">
    <property type="term" value="C:membrane"/>
    <property type="evidence" value="ECO:0007669"/>
    <property type="project" value="UniProtKB-SubCell"/>
</dbReference>
<proteinExistence type="inferred from homology"/>
<evidence type="ECO:0000256" key="3">
    <source>
        <dbReference type="ARBA" id="ARBA00022692"/>
    </source>
</evidence>
<dbReference type="PROSITE" id="PS01340">
    <property type="entry name" value="CORNICHON"/>
    <property type="match status" value="1"/>
</dbReference>
<reference evidence="7 8" key="1">
    <citation type="submission" date="2019-01" db="EMBL/GenBank/DDBJ databases">
        <authorList>
            <person name="Sayadi A."/>
        </authorList>
    </citation>
    <scope>NUCLEOTIDE SEQUENCE [LARGE SCALE GENOMIC DNA]</scope>
</reference>
<evidence type="ECO:0000256" key="6">
    <source>
        <dbReference type="SAM" id="Phobius"/>
    </source>
</evidence>
<dbReference type="InterPro" id="IPR033466">
    <property type="entry name" value="Cornichon_conserved"/>
</dbReference>
<accession>A0A653CTK8</accession>
<sequence length="149" mass="17533">MAFNFPAFSYIVALIIDAFLIFFSLFHVIAFDELKTDYKNPIDQCNSLNPLVLPEYLLHLLFNLLFAVAGEWFSLFLNIPLIAYHVNRYRTRPVMSGYGIYDPTSIMNADVLTRCQREGWIKLAFYLLSFFYYLYGYVIALERDRVEHT</sequence>
<feature type="transmembrane region" description="Helical" evidence="6">
    <location>
        <begin position="7"/>
        <end position="31"/>
    </location>
</feature>
<comment type="similarity">
    <text evidence="2">Belongs to the cornichon family.</text>
</comment>